<keyword evidence="11" id="KW-0472">Membrane</keyword>
<protein>
    <submittedName>
        <fullName evidence="19">Capsular polysaccharide biosynthesis protein</fullName>
    </submittedName>
</protein>
<evidence type="ECO:0000259" key="16">
    <source>
        <dbReference type="Pfam" id="PF02563"/>
    </source>
</evidence>
<keyword evidence="14" id="KW-0449">Lipoprotein</keyword>
<evidence type="ECO:0000256" key="12">
    <source>
        <dbReference type="ARBA" id="ARBA00023139"/>
    </source>
</evidence>
<evidence type="ECO:0000256" key="14">
    <source>
        <dbReference type="ARBA" id="ARBA00023288"/>
    </source>
</evidence>
<evidence type="ECO:0000256" key="15">
    <source>
        <dbReference type="SAM" id="SignalP"/>
    </source>
</evidence>
<dbReference type="InterPro" id="IPR054765">
    <property type="entry name" value="SLBB_dom"/>
</dbReference>
<feature type="domain" description="SLBB" evidence="18">
    <location>
        <begin position="109"/>
        <end position="190"/>
    </location>
</feature>
<dbReference type="InterPro" id="IPR049712">
    <property type="entry name" value="Poly_export"/>
</dbReference>
<evidence type="ECO:0000256" key="13">
    <source>
        <dbReference type="ARBA" id="ARBA00023237"/>
    </source>
</evidence>
<evidence type="ECO:0000313" key="19">
    <source>
        <dbReference type="EMBL" id="GAN31544.1"/>
    </source>
</evidence>
<feature type="domain" description="Polysaccharide export protein N-terminal" evidence="16">
    <location>
        <begin position="27"/>
        <end position="101"/>
    </location>
</feature>
<evidence type="ECO:0000256" key="5">
    <source>
        <dbReference type="ARBA" id="ARBA00022597"/>
    </source>
</evidence>
<dbReference type="Pfam" id="PF22461">
    <property type="entry name" value="SLBB_2"/>
    <property type="match status" value="1"/>
</dbReference>
<keyword evidence="6" id="KW-0812">Transmembrane</keyword>
<keyword evidence="10" id="KW-0626">Porin</keyword>
<dbReference type="PANTHER" id="PTHR33619">
    <property type="entry name" value="POLYSACCHARIDE EXPORT PROTEIN GFCE-RELATED"/>
    <property type="match status" value="1"/>
</dbReference>
<reference evidence="20" key="1">
    <citation type="journal article" date="2015" name="Genome Announc.">
        <title>Draft Genome Sequence of an Anaerobic Ammonium-Oxidizing Bacterium, "Candidatus Brocadia sinica".</title>
        <authorList>
            <person name="Oshiki M."/>
            <person name="Shinyako-Hata K."/>
            <person name="Satoh H."/>
            <person name="Okabe S."/>
        </authorList>
    </citation>
    <scope>NUCLEOTIDE SEQUENCE [LARGE SCALE GENOMIC DNA]</scope>
    <source>
        <strain evidence="20">JPN1</strain>
    </source>
</reference>
<keyword evidence="5" id="KW-0762">Sugar transport</keyword>
<dbReference type="InterPro" id="IPR019554">
    <property type="entry name" value="Soluble_ligand-bd"/>
</dbReference>
<evidence type="ECO:0000256" key="10">
    <source>
        <dbReference type="ARBA" id="ARBA00023114"/>
    </source>
</evidence>
<keyword evidence="3" id="KW-0813">Transport</keyword>
<dbReference type="Gene3D" id="3.30.1950.10">
    <property type="entry name" value="wza like domain"/>
    <property type="match status" value="1"/>
</dbReference>
<sequence>MIKNTMVVFVILLIAFITSTLCCADEPKEQEYTISADDVLNINVLGHDDLKTVAKVTADGSISFPYIGTIYVKGMSLSEIEKEIAKRLASGYIKYPVVSVTPSTSKSMKFFVFGEIKNSGKYILEDNMTVLKAISAAGGITPEGFYGDVKVRRRQRNKKEYKEINIDLRGTQESGMNGDMAIEPEDIVIVERSRSFFVYGEVLKPGKFTLEEGTTVLKAISLAGGFAKYGSLDRVKILRTVPGKAEYTNIKVDMKGAVSGQVGKDIRLEPEDIVIILEGIL</sequence>
<keyword evidence="13" id="KW-0998">Cell outer membrane</keyword>
<comment type="similarity">
    <text evidence="2">Belongs to the BexD/CtrA/VexA family.</text>
</comment>
<evidence type="ECO:0000256" key="8">
    <source>
        <dbReference type="ARBA" id="ARBA00023047"/>
    </source>
</evidence>
<evidence type="ECO:0000256" key="4">
    <source>
        <dbReference type="ARBA" id="ARBA00022452"/>
    </source>
</evidence>
<feature type="domain" description="Soluble ligand binding" evidence="17">
    <location>
        <begin position="196"/>
        <end position="242"/>
    </location>
</feature>
<feature type="signal peptide" evidence="15">
    <location>
        <begin position="1"/>
        <end position="24"/>
    </location>
</feature>
<evidence type="ECO:0000256" key="3">
    <source>
        <dbReference type="ARBA" id="ARBA00022448"/>
    </source>
</evidence>
<feature type="chain" id="PRO_5046336898" evidence="15">
    <location>
        <begin position="25"/>
        <end position="281"/>
    </location>
</feature>
<comment type="subcellular location">
    <subcellularLocation>
        <location evidence="1">Cell outer membrane</location>
        <topology evidence="1">Multi-pass membrane protein</topology>
    </subcellularLocation>
</comment>
<evidence type="ECO:0000313" key="20">
    <source>
        <dbReference type="Proteomes" id="UP000032309"/>
    </source>
</evidence>
<keyword evidence="12" id="KW-0564">Palmitate</keyword>
<dbReference type="Pfam" id="PF02563">
    <property type="entry name" value="Poly_export"/>
    <property type="match status" value="1"/>
</dbReference>
<keyword evidence="4" id="KW-1134">Transmembrane beta strand</keyword>
<evidence type="ECO:0000256" key="2">
    <source>
        <dbReference type="ARBA" id="ARBA00009450"/>
    </source>
</evidence>
<organism evidence="19 20">
    <name type="scientific">Candidatus Brocadia sinica JPN1</name>
    <dbReference type="NCBI Taxonomy" id="1197129"/>
    <lineage>
        <taxon>Bacteria</taxon>
        <taxon>Pseudomonadati</taxon>
        <taxon>Planctomycetota</taxon>
        <taxon>Candidatus Brocadiia</taxon>
        <taxon>Candidatus Brocadiales</taxon>
        <taxon>Candidatus Brocadiaceae</taxon>
        <taxon>Candidatus Brocadia</taxon>
    </lineage>
</organism>
<keyword evidence="8" id="KW-0625">Polysaccharide transport</keyword>
<dbReference type="Proteomes" id="UP000032309">
    <property type="component" value="Unassembled WGS sequence"/>
</dbReference>
<comment type="caution">
    <text evidence="19">The sequence shown here is derived from an EMBL/GenBank/DDBJ whole genome shotgun (WGS) entry which is preliminary data.</text>
</comment>
<evidence type="ECO:0000256" key="7">
    <source>
        <dbReference type="ARBA" id="ARBA00022729"/>
    </source>
</evidence>
<dbReference type="PANTHER" id="PTHR33619:SF3">
    <property type="entry name" value="POLYSACCHARIDE EXPORT PROTEIN GFCE-RELATED"/>
    <property type="match status" value="1"/>
</dbReference>
<gene>
    <name evidence="19" type="ORF">BROSI_A0045</name>
</gene>
<evidence type="ECO:0000259" key="18">
    <source>
        <dbReference type="Pfam" id="PF22461"/>
    </source>
</evidence>
<accession>A0ABQ0JSW7</accession>
<evidence type="ECO:0000256" key="9">
    <source>
        <dbReference type="ARBA" id="ARBA00023065"/>
    </source>
</evidence>
<dbReference type="EMBL" id="BAFN01000001">
    <property type="protein sequence ID" value="GAN31544.1"/>
    <property type="molecule type" value="Genomic_DNA"/>
</dbReference>
<dbReference type="RefSeq" id="WP_052561246.1">
    <property type="nucleotide sequence ID" value="NZ_BAFN01000001.1"/>
</dbReference>
<keyword evidence="7 15" id="KW-0732">Signal</keyword>
<proteinExistence type="inferred from homology"/>
<dbReference type="Gene3D" id="3.10.560.10">
    <property type="entry name" value="Outer membrane lipoprotein wza domain like"/>
    <property type="match status" value="2"/>
</dbReference>
<name>A0ABQ0JSW7_9BACT</name>
<evidence type="ECO:0000256" key="1">
    <source>
        <dbReference type="ARBA" id="ARBA00004571"/>
    </source>
</evidence>
<dbReference type="Pfam" id="PF10531">
    <property type="entry name" value="SLBB"/>
    <property type="match status" value="1"/>
</dbReference>
<keyword evidence="9" id="KW-0406">Ion transport</keyword>
<evidence type="ECO:0000256" key="11">
    <source>
        <dbReference type="ARBA" id="ARBA00023136"/>
    </source>
</evidence>
<evidence type="ECO:0000259" key="17">
    <source>
        <dbReference type="Pfam" id="PF10531"/>
    </source>
</evidence>
<evidence type="ECO:0000256" key="6">
    <source>
        <dbReference type="ARBA" id="ARBA00022692"/>
    </source>
</evidence>
<dbReference type="InterPro" id="IPR003715">
    <property type="entry name" value="Poly_export_N"/>
</dbReference>
<keyword evidence="20" id="KW-1185">Reference proteome</keyword>